<proteinExistence type="predicted"/>
<dbReference type="AlphaFoldDB" id="T0MDC3"/>
<sequence>MRAPIFPVFSLKTYKNYIIYAGGGGNKDFGKQNGIGILDETTCIDIAYYETQDLILEVTISGETIIEYDENDIDWTTHSEIESLYNKDFFFKF</sequence>
<reference evidence="1 2" key="1">
    <citation type="journal article" date="2013" name="BMC Genomics">
        <title>Genome sequencing and comparative genomics of honey bee microsporidia, Nosema apis reveal novel insights into host-parasite interactions.</title>
        <authorList>
            <person name="Chen Yp."/>
            <person name="Pettis J.S."/>
            <person name="Zhao Y."/>
            <person name="Liu X."/>
            <person name="Tallon L.J."/>
            <person name="Sadzewicz L.D."/>
            <person name="Li R."/>
            <person name="Zheng H."/>
            <person name="Huang S."/>
            <person name="Zhang X."/>
            <person name="Hamilton M.C."/>
            <person name="Pernal S.F."/>
            <person name="Melathopoulos A.P."/>
            <person name="Yan X."/>
            <person name="Evans J.D."/>
        </authorList>
    </citation>
    <scope>NUCLEOTIDE SEQUENCE [LARGE SCALE GENOMIC DNA]</scope>
    <source>
        <strain evidence="1 2">BRL 01</strain>
    </source>
</reference>
<accession>T0MDC3</accession>
<dbReference type="VEuPathDB" id="MicrosporidiaDB:NAPIS_ORF01170"/>
<dbReference type="Proteomes" id="UP000053780">
    <property type="component" value="Unassembled WGS sequence"/>
</dbReference>
<evidence type="ECO:0000313" key="1">
    <source>
        <dbReference type="EMBL" id="EQB61256.1"/>
    </source>
</evidence>
<organism evidence="1 2">
    <name type="scientific">Vairimorpha apis BRL 01</name>
    <dbReference type="NCBI Taxonomy" id="1037528"/>
    <lineage>
        <taxon>Eukaryota</taxon>
        <taxon>Fungi</taxon>
        <taxon>Fungi incertae sedis</taxon>
        <taxon>Microsporidia</taxon>
        <taxon>Nosematidae</taxon>
        <taxon>Vairimorpha</taxon>
    </lineage>
</organism>
<gene>
    <name evidence="1" type="ORF">NAPIS_ORF01170</name>
</gene>
<keyword evidence="2" id="KW-1185">Reference proteome</keyword>
<evidence type="ECO:0000313" key="2">
    <source>
        <dbReference type="Proteomes" id="UP000053780"/>
    </source>
</evidence>
<protein>
    <submittedName>
        <fullName evidence="1">Uncharacterized protein</fullName>
    </submittedName>
</protein>
<dbReference type="HOGENOM" id="CLU_2400232_0_0_1"/>
<dbReference type="OrthoDB" id="2195960at2759"/>
<dbReference type="EMBL" id="KE647161">
    <property type="protein sequence ID" value="EQB61256.1"/>
    <property type="molecule type" value="Genomic_DNA"/>
</dbReference>
<name>T0MDC3_9MICR</name>